<keyword evidence="3" id="KW-0325">Glycoprotein</keyword>
<reference evidence="10 11" key="1">
    <citation type="submission" date="2024-02" db="EMBL/GenBank/DDBJ databases">
        <authorList>
            <consortium name="ELIXIR-Norway"/>
            <consortium name="Elixir Norway"/>
        </authorList>
    </citation>
    <scope>NUCLEOTIDE SEQUENCE [LARGE SCALE GENOMIC DNA]</scope>
</reference>
<dbReference type="InterPro" id="IPR017853">
    <property type="entry name" value="GH"/>
</dbReference>
<dbReference type="InterPro" id="IPR000322">
    <property type="entry name" value="Glyco_hydro_31_TIM"/>
</dbReference>
<dbReference type="InterPro" id="IPR013780">
    <property type="entry name" value="Glyco_hydro_b"/>
</dbReference>
<dbReference type="Gene3D" id="2.60.40.1760">
    <property type="entry name" value="glycosyl hydrolase (family 31)"/>
    <property type="match status" value="1"/>
</dbReference>
<dbReference type="PROSITE" id="PS51257">
    <property type="entry name" value="PROKAR_LIPOPROTEIN"/>
    <property type="match status" value="1"/>
</dbReference>
<dbReference type="InterPro" id="IPR011013">
    <property type="entry name" value="Gal_mutarotase_sf_dom"/>
</dbReference>
<dbReference type="InterPro" id="IPR030458">
    <property type="entry name" value="Glyco_hydro_31_AS"/>
</dbReference>
<evidence type="ECO:0000313" key="11">
    <source>
        <dbReference type="Proteomes" id="UP001497512"/>
    </source>
</evidence>
<keyword evidence="4 6" id="KW-0326">Glycosidase</keyword>
<evidence type="ECO:0000256" key="2">
    <source>
        <dbReference type="ARBA" id="ARBA00022801"/>
    </source>
</evidence>
<dbReference type="Pfam" id="PF21365">
    <property type="entry name" value="Glyco_hydro_31_3rd"/>
    <property type="match status" value="1"/>
</dbReference>
<accession>A0ABP0TC61</accession>
<dbReference type="Gene3D" id="3.20.20.80">
    <property type="entry name" value="Glycosidases"/>
    <property type="match status" value="1"/>
</dbReference>
<evidence type="ECO:0000256" key="1">
    <source>
        <dbReference type="ARBA" id="ARBA00007806"/>
    </source>
</evidence>
<dbReference type="PANTHER" id="PTHR22762">
    <property type="entry name" value="ALPHA-GLUCOSIDASE"/>
    <property type="match status" value="1"/>
</dbReference>
<evidence type="ECO:0000259" key="9">
    <source>
        <dbReference type="Pfam" id="PF21365"/>
    </source>
</evidence>
<name>A0ABP0TC61_9BRYO</name>
<dbReference type="Pfam" id="PF01055">
    <property type="entry name" value="Glyco_hydro_31_2nd"/>
    <property type="match status" value="1"/>
</dbReference>
<comment type="similarity">
    <text evidence="1 6">Belongs to the glycosyl hydrolase 31 family.</text>
</comment>
<dbReference type="Gene3D" id="2.60.40.1180">
    <property type="entry name" value="Golgi alpha-mannosidase II"/>
    <property type="match status" value="2"/>
</dbReference>
<dbReference type="CDD" id="cd14752">
    <property type="entry name" value="GH31_N"/>
    <property type="match status" value="1"/>
</dbReference>
<gene>
    <name evidence="10" type="ORF">CSSPTR1EN2_LOCUS1747</name>
</gene>
<evidence type="ECO:0000256" key="3">
    <source>
        <dbReference type="ARBA" id="ARBA00023180"/>
    </source>
</evidence>
<sequence>MAERRVEFCALLVVGLLMGCSFMGLLSEATYVLSSIQEYPNKQGFEAELELIQHTTNLTLGPDITPLHFIVRLEEGSRVHIYISDYSNSRWEVPYSLIPRPKVYAETTTTTTTTTTKDNGPNLLAISYTKKPFGFAITRISNGEVLFNSTPIAAESSSSSIFNAMVFKDQYLEISTQLPNTARLFGLGESTRPDGLKLPHNQTSTLFATDTGAVNVNVDLYGSYPYYIDVREKGVAHGVLLLNSNGMDVTYSLDGTSLTFRVVGGIFDFYFFPGPSAKAVVAQYTQLVGRPAPMPYWSFGFHQCRWGYRNVSMDRYVVEHFKEANIPLDTMWNDIDYMDEYKDFTTDPIQFPIPELRAFVDELHENGQHYVMIIDPGISIAYSDYGTLNRGLKDDIFLKNQNGENYIGQVWPGPVYFPDFLNPKTTQWWTNEVAIFHNQIPFDGLWIDMNEISNFCTGTYCSWNGSIFGGDTTCYLDCTLTRTKFDDPPYRINHYGDYADIGYKTIAMTVQHYNGALEYNTHNLYGFTESIATNTAITKVRNKRAFVLARSTFLGSGAHTAHWTGDNGATFDDLAYSITTILTSGLEGVPMVGADICGYAGNGTEELCNRWIQTGAFYPFSRAHSNIQNMPKELYIWKSVTLSAQRALGLRYRLLPYFYTLNYEAHISGYPIARALFFVFPDDPITLDVSYQFLIGDSILVSPVVTSNVTSVTAYFPKGSWYNLFDLSRIDSHGSWFKLAAPLEVVNVHVYEGSIVPMQESALTSTLVRKSPFTLLVVFSTDESKLTATGELFLDSGDDIVIGIEQGKSSFITFIAKVEGGCGILKSQVVEGDYAKEQGWIIETIMILGLDKLPNSVSINSVSVTSSIHITLTKDIPSLELSRLKLYVGESFELEWK</sequence>
<keyword evidence="2 6" id="KW-0378">Hydrolase</keyword>
<dbReference type="EMBL" id="OZ019893">
    <property type="protein sequence ID" value="CAK9192151.1"/>
    <property type="molecule type" value="Genomic_DNA"/>
</dbReference>
<dbReference type="Proteomes" id="UP001497512">
    <property type="component" value="Chromosome 1"/>
</dbReference>
<evidence type="ECO:0000256" key="4">
    <source>
        <dbReference type="ARBA" id="ARBA00023295"/>
    </source>
</evidence>
<dbReference type="PROSITE" id="PS00129">
    <property type="entry name" value="GLYCOSYL_HYDROL_F31_1"/>
    <property type="match status" value="1"/>
</dbReference>
<evidence type="ECO:0000256" key="6">
    <source>
        <dbReference type="RuleBase" id="RU361185"/>
    </source>
</evidence>
<dbReference type="CDD" id="cd06602">
    <property type="entry name" value="GH31_MGAM_SI_GAA"/>
    <property type="match status" value="1"/>
</dbReference>
<dbReference type="PANTHER" id="PTHR22762:SF133">
    <property type="entry name" value="P-TYPE DOMAIN-CONTAINING PROTEIN"/>
    <property type="match status" value="1"/>
</dbReference>
<dbReference type="SUPFAM" id="SSF74650">
    <property type="entry name" value="Galactose mutarotase-like"/>
    <property type="match status" value="1"/>
</dbReference>
<evidence type="ECO:0000313" key="10">
    <source>
        <dbReference type="EMBL" id="CAK9192151.1"/>
    </source>
</evidence>
<evidence type="ECO:0000256" key="5">
    <source>
        <dbReference type="ARBA" id="ARBA00041343"/>
    </source>
</evidence>
<feature type="domain" description="Glycosyl hydrolase family 31 C-terminal" evidence="9">
    <location>
        <begin position="669"/>
        <end position="756"/>
    </location>
</feature>
<dbReference type="InterPro" id="IPR025887">
    <property type="entry name" value="Glyco_hydro_31_N_dom"/>
</dbReference>
<dbReference type="Pfam" id="PF13802">
    <property type="entry name" value="Gal_mutarotas_2"/>
    <property type="match status" value="1"/>
</dbReference>
<keyword evidence="11" id="KW-1185">Reference proteome</keyword>
<dbReference type="InterPro" id="IPR048395">
    <property type="entry name" value="Glyco_hydro_31_C"/>
</dbReference>
<organism evidence="10 11">
    <name type="scientific">Sphagnum troendelagicum</name>
    <dbReference type="NCBI Taxonomy" id="128251"/>
    <lineage>
        <taxon>Eukaryota</taxon>
        <taxon>Viridiplantae</taxon>
        <taxon>Streptophyta</taxon>
        <taxon>Embryophyta</taxon>
        <taxon>Bryophyta</taxon>
        <taxon>Sphagnophytina</taxon>
        <taxon>Sphagnopsida</taxon>
        <taxon>Sphagnales</taxon>
        <taxon>Sphagnaceae</taxon>
        <taxon>Sphagnum</taxon>
    </lineage>
</organism>
<dbReference type="SUPFAM" id="SSF51445">
    <property type="entry name" value="(Trans)glycosidases"/>
    <property type="match status" value="1"/>
</dbReference>
<proteinExistence type="inferred from homology"/>
<evidence type="ECO:0000259" key="7">
    <source>
        <dbReference type="Pfam" id="PF01055"/>
    </source>
</evidence>
<feature type="domain" description="Glycoside hydrolase family 31 TIM barrel" evidence="7">
    <location>
        <begin position="291"/>
        <end position="661"/>
    </location>
</feature>
<dbReference type="SUPFAM" id="SSF51011">
    <property type="entry name" value="Glycosyl hydrolase domain"/>
    <property type="match status" value="1"/>
</dbReference>
<protein>
    <recommendedName>
        <fullName evidence="5">Maltase</fullName>
    </recommendedName>
</protein>
<evidence type="ECO:0000259" key="8">
    <source>
        <dbReference type="Pfam" id="PF13802"/>
    </source>
</evidence>
<feature type="domain" description="Glycoside hydrolase family 31 N-terminal" evidence="8">
    <location>
        <begin position="88"/>
        <end position="246"/>
    </location>
</feature>